<keyword evidence="2" id="KW-1185">Reference proteome</keyword>
<dbReference type="Proteomes" id="UP001526430">
    <property type="component" value="Unassembled WGS sequence"/>
</dbReference>
<dbReference type="RefSeq" id="WP_301590601.1">
    <property type="nucleotide sequence ID" value="NZ_JAPFQI010000009.1"/>
</dbReference>
<dbReference type="EMBL" id="JAPFQI010000009">
    <property type="protein sequence ID" value="MCW8086535.1"/>
    <property type="molecule type" value="Genomic_DNA"/>
</dbReference>
<organism evidence="1 2">
    <name type="scientific">Sabulicella glaciei</name>
    <dbReference type="NCBI Taxonomy" id="2984948"/>
    <lineage>
        <taxon>Bacteria</taxon>
        <taxon>Pseudomonadati</taxon>
        <taxon>Pseudomonadota</taxon>
        <taxon>Alphaproteobacteria</taxon>
        <taxon>Acetobacterales</taxon>
        <taxon>Acetobacteraceae</taxon>
        <taxon>Sabulicella</taxon>
    </lineage>
</organism>
<accession>A0ABT3NWI1</accession>
<comment type="caution">
    <text evidence="1">The sequence shown here is derived from an EMBL/GenBank/DDBJ whole genome shotgun (WGS) entry which is preliminary data.</text>
</comment>
<proteinExistence type="predicted"/>
<protein>
    <recommendedName>
        <fullName evidence="3">Glycosyltransferase</fullName>
    </recommendedName>
</protein>
<reference evidence="1 2" key="1">
    <citation type="submission" date="2022-10" db="EMBL/GenBank/DDBJ databases">
        <title>Roseococcus glaciei nov., sp. nov., isolated from glacier.</title>
        <authorList>
            <person name="Liu Q."/>
            <person name="Xin Y.-H."/>
        </authorList>
    </citation>
    <scope>NUCLEOTIDE SEQUENCE [LARGE SCALE GENOMIC DNA]</scope>
    <source>
        <strain evidence="1 2">MDT2-1-1</strain>
    </source>
</reference>
<gene>
    <name evidence="1" type="ORF">OF850_12920</name>
</gene>
<evidence type="ECO:0000313" key="2">
    <source>
        <dbReference type="Proteomes" id="UP001526430"/>
    </source>
</evidence>
<sequence>MPGSEGSPLRPGIVLLITHDEGGGVERFVARHATSLAAEGETCWFLRPDSFGGPARLERPGEVPLTFDPKRGHAALLSLLRGAVGRIEVHHLRSHAPRFKRLPLELGVPFRVVMHDWSLLCPRATLTRPDGGFCGEAGPEACASCVSGYAMMPVAAPRGVAALRRDSAALLRRAERVVVASRDGARRIRRHFPGVEPVLEPWEEAPPPPAPPGQTPWPRICVAGRLTRHKGFEVLRDCAADAAARKLPMDFVLVGRSMDDAALRATGRCAVTGEYAEGTGEAWVRAQRAAIGFIPSIWPETWCYAQSVLVAAGLPVAAFALGAQGERVAASGGIALPLGLPPGRINDLLLARMAGLAMPSQSERPPLHA</sequence>
<evidence type="ECO:0000313" key="1">
    <source>
        <dbReference type="EMBL" id="MCW8086535.1"/>
    </source>
</evidence>
<name>A0ABT3NWI1_9PROT</name>
<evidence type="ECO:0008006" key="3">
    <source>
        <dbReference type="Google" id="ProtNLM"/>
    </source>
</evidence>
<dbReference type="SUPFAM" id="SSF53756">
    <property type="entry name" value="UDP-Glycosyltransferase/glycogen phosphorylase"/>
    <property type="match status" value="1"/>
</dbReference>
<dbReference type="Gene3D" id="3.40.50.2000">
    <property type="entry name" value="Glycogen Phosphorylase B"/>
    <property type="match status" value="1"/>
</dbReference>